<reference evidence="14" key="3">
    <citation type="submission" date="2025-09" db="UniProtKB">
        <authorList>
            <consortium name="Ensembl"/>
        </authorList>
    </citation>
    <scope>IDENTIFICATION</scope>
</reference>
<comment type="similarity">
    <text evidence="8">Belongs to the TMEM147 family.</text>
</comment>
<keyword evidence="7 13" id="KW-0472">Membrane</keyword>
<evidence type="ECO:0000256" key="9">
    <source>
        <dbReference type="ARBA" id="ARBA00034846"/>
    </source>
</evidence>
<keyword evidence="15" id="KW-1185">Reference proteome</keyword>
<evidence type="ECO:0000256" key="10">
    <source>
        <dbReference type="ARBA" id="ARBA00034899"/>
    </source>
</evidence>
<evidence type="ECO:0000256" key="3">
    <source>
        <dbReference type="ARBA" id="ARBA00022475"/>
    </source>
</evidence>
<dbReference type="Ensembl" id="ENSSHAT00000044233.1">
    <property type="protein sequence ID" value="ENSSHAP00000027248.1"/>
    <property type="gene ID" value="ENSSHAG00000008214.2"/>
</dbReference>
<dbReference type="GO" id="GO:0005789">
    <property type="term" value="C:endoplasmic reticulum membrane"/>
    <property type="evidence" value="ECO:0007669"/>
    <property type="project" value="UniProtKB-SubCell"/>
</dbReference>
<keyword evidence="3" id="KW-1003">Cell membrane</keyword>
<evidence type="ECO:0000256" key="12">
    <source>
        <dbReference type="SAM" id="MobiDB-lite"/>
    </source>
</evidence>
<evidence type="ECO:0000313" key="14">
    <source>
        <dbReference type="Ensembl" id="ENSSHAP00000027248.1"/>
    </source>
</evidence>
<accession>A0A7N4NSM5</accession>
<comment type="function">
    <text evidence="11">Component of the multi-pass translocon (MPT) complex that mediates insertion of multi-pass membrane proteins into the lipid bilayer of membranes. The MPT complex takes over after the SEC61 complex: following membrane insertion of the first few transmembrane segments of proteins by the SEC61 complex, the MPT complex occludes the lateral gate of the SEC61 complex to promote insertion of subsequent transmembrane regions. Also acts as a negative regulator of CHRM3 function, most likely by interfering with its trafficking to the cell membrane. Negatively regulates CHRM3-mediated calcium mobilization and activation of RPS6KA1/p90RSK activity. Regulates LBR localization to the nucleus inner membrane.</text>
</comment>
<keyword evidence="5" id="KW-0256">Endoplasmic reticulum</keyword>
<keyword evidence="6 13" id="KW-1133">Transmembrane helix</keyword>
<evidence type="ECO:0000256" key="7">
    <source>
        <dbReference type="ARBA" id="ARBA00023136"/>
    </source>
</evidence>
<feature type="transmembrane region" description="Helical" evidence="13">
    <location>
        <begin position="143"/>
        <end position="165"/>
    </location>
</feature>
<name>A0A7N4NSM5_SARHA</name>
<evidence type="ECO:0000256" key="6">
    <source>
        <dbReference type="ARBA" id="ARBA00022989"/>
    </source>
</evidence>
<dbReference type="PANTHER" id="PTHR12869:SF0">
    <property type="entry name" value="BOS COMPLEX SUBUNIT TMEM147"/>
    <property type="match status" value="1"/>
</dbReference>
<evidence type="ECO:0000256" key="2">
    <source>
        <dbReference type="ARBA" id="ARBA00004651"/>
    </source>
</evidence>
<proteinExistence type="inferred from homology"/>
<evidence type="ECO:0000256" key="4">
    <source>
        <dbReference type="ARBA" id="ARBA00022692"/>
    </source>
</evidence>
<reference evidence="14" key="2">
    <citation type="submission" date="2025-08" db="UniProtKB">
        <authorList>
            <consortium name="Ensembl"/>
        </authorList>
    </citation>
    <scope>IDENTIFICATION</scope>
</reference>
<sequence>MPPTPSRHRQTQNKLKATHFWQPSPPKPSPWSVHYKITRENTYLLYTATVKTAAKTAPPTPPLTPLYPSSQIPLPAFFPTPKTKRFTAVHYIAVSALVWMFTRYDLPRNFRPPLTLLLGISVYKAFILEAFVHLFSLGSWTALLVRAVMTGVLALSSLSLFVTLVHGN</sequence>
<dbReference type="GeneTree" id="ENSGT00390000013276"/>
<feature type="region of interest" description="Disordered" evidence="12">
    <location>
        <begin position="1"/>
        <end position="27"/>
    </location>
</feature>
<evidence type="ECO:0000256" key="5">
    <source>
        <dbReference type="ARBA" id="ARBA00022824"/>
    </source>
</evidence>
<evidence type="ECO:0000256" key="8">
    <source>
        <dbReference type="ARBA" id="ARBA00034739"/>
    </source>
</evidence>
<keyword evidence="4 13" id="KW-0812">Transmembrane</keyword>
<comment type="subcellular location">
    <subcellularLocation>
        <location evidence="2">Cell membrane</location>
        <topology evidence="2">Multi-pass membrane protein</topology>
    </subcellularLocation>
    <subcellularLocation>
        <location evidence="1">Endoplasmic reticulum membrane</location>
        <topology evidence="1">Multi-pass membrane protein</topology>
    </subcellularLocation>
</comment>
<evidence type="ECO:0000256" key="1">
    <source>
        <dbReference type="ARBA" id="ARBA00004477"/>
    </source>
</evidence>
<reference evidence="14 15" key="1">
    <citation type="journal article" date="2011" name="Proc. Natl. Acad. Sci. U.S.A.">
        <title>Genetic diversity and population structure of the endangered marsupial Sarcophilus harrisii (Tasmanian devil).</title>
        <authorList>
            <person name="Miller W."/>
            <person name="Hayes V.M."/>
            <person name="Ratan A."/>
            <person name="Petersen D.C."/>
            <person name="Wittekindt N.E."/>
            <person name="Miller J."/>
            <person name="Walenz B."/>
            <person name="Knight J."/>
            <person name="Qi J."/>
            <person name="Zhao F."/>
            <person name="Wang Q."/>
            <person name="Bedoya-Reina O.C."/>
            <person name="Katiyar N."/>
            <person name="Tomsho L.P."/>
            <person name="Kasson L.M."/>
            <person name="Hardie R.A."/>
            <person name="Woodbridge P."/>
            <person name="Tindall E.A."/>
            <person name="Bertelsen M.F."/>
            <person name="Dixon D."/>
            <person name="Pyecroft S."/>
            <person name="Helgen K.M."/>
            <person name="Lesk A.M."/>
            <person name="Pringle T.H."/>
            <person name="Patterson N."/>
            <person name="Zhang Y."/>
            <person name="Kreiss A."/>
            <person name="Woods G.M."/>
            <person name="Jones M.E."/>
            <person name="Schuster S.C."/>
        </authorList>
    </citation>
    <scope>NUCLEOTIDE SEQUENCE [LARGE SCALE GENOMIC DNA]</scope>
</reference>
<feature type="compositionally biased region" description="Basic residues" evidence="12">
    <location>
        <begin position="1"/>
        <end position="11"/>
    </location>
</feature>
<evidence type="ECO:0000313" key="15">
    <source>
        <dbReference type="Proteomes" id="UP000007648"/>
    </source>
</evidence>
<dbReference type="InterPro" id="IPR019164">
    <property type="entry name" value="TMEM147"/>
</dbReference>
<protein>
    <recommendedName>
        <fullName evidence="9">BOS complex subunit TMEM147</fullName>
    </recommendedName>
    <alternativeName>
        <fullName evidence="10">Transmembrane protein 147</fullName>
    </alternativeName>
</protein>
<dbReference type="GO" id="GO:0005886">
    <property type="term" value="C:plasma membrane"/>
    <property type="evidence" value="ECO:0007669"/>
    <property type="project" value="UniProtKB-SubCell"/>
</dbReference>
<dbReference type="Proteomes" id="UP000007648">
    <property type="component" value="Unassembled WGS sequence"/>
</dbReference>
<evidence type="ECO:0000256" key="13">
    <source>
        <dbReference type="SAM" id="Phobius"/>
    </source>
</evidence>
<dbReference type="AlphaFoldDB" id="A0A7N4NSM5"/>
<dbReference type="PANTHER" id="PTHR12869">
    <property type="entry name" value="SMALL SEVEN TRANSMEMBRANE DOMAIN-CONTAINING PROTEIN"/>
    <property type="match status" value="1"/>
</dbReference>
<evidence type="ECO:0000256" key="11">
    <source>
        <dbReference type="ARBA" id="ARBA00045811"/>
    </source>
</evidence>
<organism evidence="14 15">
    <name type="scientific">Sarcophilus harrisii</name>
    <name type="common">Tasmanian devil</name>
    <name type="synonym">Sarcophilus laniarius</name>
    <dbReference type="NCBI Taxonomy" id="9305"/>
    <lineage>
        <taxon>Eukaryota</taxon>
        <taxon>Metazoa</taxon>
        <taxon>Chordata</taxon>
        <taxon>Craniata</taxon>
        <taxon>Vertebrata</taxon>
        <taxon>Euteleostomi</taxon>
        <taxon>Mammalia</taxon>
        <taxon>Metatheria</taxon>
        <taxon>Dasyuromorphia</taxon>
        <taxon>Dasyuridae</taxon>
        <taxon>Sarcophilus</taxon>
    </lineage>
</organism>
<feature type="transmembrane region" description="Helical" evidence="13">
    <location>
        <begin position="114"/>
        <end position="137"/>
    </location>
</feature>
<feature type="transmembrane region" description="Helical" evidence="13">
    <location>
        <begin position="85"/>
        <end position="102"/>
    </location>
</feature>
<gene>
    <name evidence="14" type="primary">TMEM147</name>
</gene>